<comment type="catalytic activity">
    <reaction evidence="1 7">
        <text>a myo-inositol phosphate + H2O = myo-inositol + phosphate</text>
        <dbReference type="Rhea" id="RHEA:24056"/>
        <dbReference type="ChEBI" id="CHEBI:15377"/>
        <dbReference type="ChEBI" id="CHEBI:17268"/>
        <dbReference type="ChEBI" id="CHEBI:43474"/>
        <dbReference type="ChEBI" id="CHEBI:84139"/>
        <dbReference type="EC" id="3.1.3.25"/>
    </reaction>
</comment>
<evidence type="ECO:0000256" key="3">
    <source>
        <dbReference type="ARBA" id="ARBA00022723"/>
    </source>
</evidence>
<evidence type="ECO:0000313" key="8">
    <source>
        <dbReference type="EMBL" id="ADO83132.1"/>
    </source>
</evidence>
<feature type="binding site" evidence="6">
    <location>
        <position position="89"/>
    </location>
    <ligand>
        <name>Mg(2+)</name>
        <dbReference type="ChEBI" id="CHEBI:18420"/>
        <label>1</label>
        <note>catalytic</note>
    </ligand>
</feature>
<dbReference type="InterPro" id="IPR022337">
    <property type="entry name" value="Inositol_monophosphatase_SuhB"/>
</dbReference>
<dbReference type="PRINTS" id="PR00377">
    <property type="entry name" value="IMPHPHTASES"/>
</dbReference>
<dbReference type="Gene3D" id="3.40.190.80">
    <property type="match status" value="1"/>
</dbReference>
<dbReference type="InterPro" id="IPR020550">
    <property type="entry name" value="Inositol_monophosphatase_CS"/>
</dbReference>
<dbReference type="SUPFAM" id="SSF56655">
    <property type="entry name" value="Carbohydrate phosphatase"/>
    <property type="match status" value="1"/>
</dbReference>
<evidence type="ECO:0000256" key="4">
    <source>
        <dbReference type="ARBA" id="ARBA00022801"/>
    </source>
</evidence>
<dbReference type="InterPro" id="IPR000760">
    <property type="entry name" value="Inositol_monophosphatase-like"/>
</dbReference>
<dbReference type="Gene3D" id="3.30.540.10">
    <property type="entry name" value="Fructose-1,6-Bisphosphatase, subunit A, domain 1"/>
    <property type="match status" value="1"/>
</dbReference>
<dbReference type="AlphaFoldDB" id="E3HA04"/>
<dbReference type="Pfam" id="PF00459">
    <property type="entry name" value="Inositol_P"/>
    <property type="match status" value="1"/>
</dbReference>
<dbReference type="OrthoDB" id="9772456at2"/>
<dbReference type="Proteomes" id="UP000006875">
    <property type="component" value="Chromosome"/>
</dbReference>
<organism evidence="8 9">
    <name type="scientific">Ilyobacter polytropus (strain ATCC 51220 / DSM 2926 / LMG 16218 / CuHBu1)</name>
    <dbReference type="NCBI Taxonomy" id="572544"/>
    <lineage>
        <taxon>Bacteria</taxon>
        <taxon>Fusobacteriati</taxon>
        <taxon>Fusobacteriota</taxon>
        <taxon>Fusobacteriia</taxon>
        <taxon>Fusobacteriales</taxon>
        <taxon>Fusobacteriaceae</taxon>
        <taxon>Ilyobacter</taxon>
    </lineage>
</organism>
<comment type="similarity">
    <text evidence="7">Belongs to the inositol monophosphatase superfamily.</text>
</comment>
<comment type="cofactor">
    <cofactor evidence="2 6 7">
        <name>Mg(2+)</name>
        <dbReference type="ChEBI" id="CHEBI:18420"/>
    </cofactor>
</comment>
<dbReference type="FunFam" id="3.30.540.10:FF:000003">
    <property type="entry name" value="Inositol-1-monophosphatase"/>
    <property type="match status" value="1"/>
</dbReference>
<dbReference type="GO" id="GO:0046854">
    <property type="term" value="P:phosphatidylinositol phosphate biosynthetic process"/>
    <property type="evidence" value="ECO:0007669"/>
    <property type="project" value="InterPro"/>
</dbReference>
<dbReference type="GO" id="GO:0006020">
    <property type="term" value="P:inositol metabolic process"/>
    <property type="evidence" value="ECO:0007669"/>
    <property type="project" value="TreeGrafter"/>
</dbReference>
<dbReference type="HOGENOM" id="CLU_044118_0_4_0"/>
<feature type="binding site" evidence="6">
    <location>
        <position position="86"/>
    </location>
    <ligand>
        <name>Mg(2+)</name>
        <dbReference type="ChEBI" id="CHEBI:18420"/>
        <label>1</label>
        <note>catalytic</note>
    </ligand>
</feature>
<dbReference type="PANTHER" id="PTHR20854:SF4">
    <property type="entry name" value="INOSITOL-1-MONOPHOSPHATASE-RELATED"/>
    <property type="match status" value="1"/>
</dbReference>
<dbReference type="EC" id="3.1.3.25" evidence="7"/>
<sequence length="262" mass="29492">MIDVKKVLTEVEGWAREVGEIQRENFRKDDLEIDTKSTVTDLVTEIDKKSEKYLIDKIEKNYPDHAILGEETGAHHKESEYLWVLDPLDGTNNYAQGLPIYCVSIGLEYRGKAVLGVVYAPYLDEMYTAIKDGGTFCNGKKLKVGSEKELNRCVLATGFPYDKLTNPLNNIDYFGELVPRLRGVRRMGAAAYDLACVASGVLDGYWEMNLRHWDVAAGILLVEEAGGKISHFRDDREYSIIAGNKEVVGLIENHIKIVDSKR</sequence>
<accession>E3HA04</accession>
<dbReference type="PROSITE" id="PS00630">
    <property type="entry name" value="IMP_2"/>
    <property type="match status" value="1"/>
</dbReference>
<dbReference type="GO" id="GO:0046872">
    <property type="term" value="F:metal ion binding"/>
    <property type="evidence" value="ECO:0007669"/>
    <property type="project" value="UniProtKB-KW"/>
</dbReference>
<keyword evidence="5 6" id="KW-0460">Magnesium</keyword>
<evidence type="ECO:0000313" key="9">
    <source>
        <dbReference type="Proteomes" id="UP000006875"/>
    </source>
</evidence>
<evidence type="ECO:0000256" key="6">
    <source>
        <dbReference type="PIRSR" id="PIRSR600760-2"/>
    </source>
</evidence>
<dbReference type="EMBL" id="CP002281">
    <property type="protein sequence ID" value="ADO83132.1"/>
    <property type="molecule type" value="Genomic_DNA"/>
</dbReference>
<evidence type="ECO:0000256" key="1">
    <source>
        <dbReference type="ARBA" id="ARBA00001033"/>
    </source>
</evidence>
<dbReference type="KEGG" id="ipo:Ilyop_1352"/>
<proteinExistence type="inferred from homology"/>
<dbReference type="PANTHER" id="PTHR20854">
    <property type="entry name" value="INOSITOL MONOPHOSPHATASE"/>
    <property type="match status" value="1"/>
</dbReference>
<dbReference type="GO" id="GO:0008934">
    <property type="term" value="F:inositol monophosphate 1-phosphatase activity"/>
    <property type="evidence" value="ECO:0007669"/>
    <property type="project" value="InterPro"/>
</dbReference>
<evidence type="ECO:0000256" key="7">
    <source>
        <dbReference type="RuleBase" id="RU364068"/>
    </source>
</evidence>
<dbReference type="STRING" id="572544.Ilyop_1352"/>
<dbReference type="eggNOG" id="COG0483">
    <property type="taxonomic scope" value="Bacteria"/>
</dbReference>
<protein>
    <recommendedName>
        <fullName evidence="7">Inositol-1-monophosphatase</fullName>
        <ecNumber evidence="7">3.1.3.25</ecNumber>
    </recommendedName>
</protein>
<dbReference type="CDD" id="cd01639">
    <property type="entry name" value="IMPase"/>
    <property type="match status" value="1"/>
</dbReference>
<keyword evidence="4 7" id="KW-0378">Hydrolase</keyword>
<dbReference type="GO" id="GO:0007165">
    <property type="term" value="P:signal transduction"/>
    <property type="evidence" value="ECO:0007669"/>
    <property type="project" value="TreeGrafter"/>
</dbReference>
<dbReference type="RefSeq" id="WP_013387799.1">
    <property type="nucleotide sequence ID" value="NC_014632.1"/>
</dbReference>
<feature type="binding site" evidence="6">
    <location>
        <position position="214"/>
    </location>
    <ligand>
        <name>Mg(2+)</name>
        <dbReference type="ChEBI" id="CHEBI:18420"/>
        <label>1</label>
        <note>catalytic</note>
    </ligand>
</feature>
<keyword evidence="9" id="KW-1185">Reference proteome</keyword>
<dbReference type="InterPro" id="IPR033942">
    <property type="entry name" value="IMPase"/>
</dbReference>
<evidence type="ECO:0000256" key="5">
    <source>
        <dbReference type="ARBA" id="ARBA00022842"/>
    </source>
</evidence>
<feature type="binding site" evidence="6">
    <location>
        <position position="88"/>
    </location>
    <ligand>
        <name>Mg(2+)</name>
        <dbReference type="ChEBI" id="CHEBI:18420"/>
        <label>1</label>
        <note>catalytic</note>
    </ligand>
</feature>
<reference evidence="8 9" key="1">
    <citation type="journal article" date="2010" name="Stand. Genomic Sci.">
        <title>Complete genome sequence of Ilyobacter polytropus type strain (CuHbu1).</title>
        <authorList>
            <person name="Sikorski J."/>
            <person name="Chertkov O."/>
            <person name="Lapidus A."/>
            <person name="Nolan M."/>
            <person name="Lucas S."/>
            <person name="Del Rio T.G."/>
            <person name="Tice H."/>
            <person name="Cheng J.F."/>
            <person name="Tapia R."/>
            <person name="Han C."/>
            <person name="Goodwin L."/>
            <person name="Pitluck S."/>
            <person name="Liolios K."/>
            <person name="Ivanova N."/>
            <person name="Mavromatis K."/>
            <person name="Mikhailova N."/>
            <person name="Pati A."/>
            <person name="Chen A."/>
            <person name="Palaniappan K."/>
            <person name="Land M."/>
            <person name="Hauser L."/>
            <person name="Chang Y.J."/>
            <person name="Jeffries C.D."/>
            <person name="Brambilla E."/>
            <person name="Yasawong M."/>
            <person name="Rohde M."/>
            <person name="Pukall R."/>
            <person name="Spring S."/>
            <person name="Goker M."/>
            <person name="Woyke T."/>
            <person name="Bristow J."/>
            <person name="Eisen J.A."/>
            <person name="Markowitz V."/>
            <person name="Hugenholtz P."/>
            <person name="Kyrpides N.C."/>
            <person name="Klenk H.P."/>
        </authorList>
    </citation>
    <scope>NUCLEOTIDE SEQUENCE [LARGE SCALE GENOMIC DNA]</scope>
    <source>
        <strain evidence="9">ATCC 51220 / DSM 2926 / LMG 16218 / CuHBu1</strain>
    </source>
</reference>
<evidence type="ECO:0000256" key="2">
    <source>
        <dbReference type="ARBA" id="ARBA00001946"/>
    </source>
</evidence>
<name>E3HA04_ILYPC</name>
<keyword evidence="3 6" id="KW-0479">Metal-binding</keyword>
<dbReference type="PRINTS" id="PR01959">
    <property type="entry name" value="SBIMPHPHTASE"/>
</dbReference>
<gene>
    <name evidence="8" type="ordered locus">Ilyop_1352</name>
</gene>
<feature type="binding site" evidence="6">
    <location>
        <position position="70"/>
    </location>
    <ligand>
        <name>Mg(2+)</name>
        <dbReference type="ChEBI" id="CHEBI:18420"/>
        <label>1</label>
        <note>catalytic</note>
    </ligand>
</feature>